<dbReference type="Pfam" id="PF00419">
    <property type="entry name" value="Fimbrial"/>
    <property type="match status" value="1"/>
</dbReference>
<protein>
    <submittedName>
        <fullName evidence="7">Fimbrial adhesion protein</fullName>
    </submittedName>
</protein>
<evidence type="ECO:0000256" key="4">
    <source>
        <dbReference type="ARBA" id="ARBA00023263"/>
    </source>
</evidence>
<feature type="chain" id="PRO_5001791323" evidence="5">
    <location>
        <begin position="21"/>
        <end position="192"/>
    </location>
</feature>
<comment type="caution">
    <text evidence="7">The sequence shown here is derived from an EMBL/GenBank/DDBJ whole genome shotgun (WGS) entry which is preliminary data.</text>
</comment>
<name>A0A085GFH0_9ENTR</name>
<dbReference type="InterPro" id="IPR000259">
    <property type="entry name" value="Adhesion_dom_fimbrial"/>
</dbReference>
<evidence type="ECO:0000313" key="8">
    <source>
        <dbReference type="Proteomes" id="UP000028653"/>
    </source>
</evidence>
<dbReference type="GO" id="GO:0009289">
    <property type="term" value="C:pilus"/>
    <property type="evidence" value="ECO:0007669"/>
    <property type="project" value="UniProtKB-SubCell"/>
</dbReference>
<dbReference type="OrthoDB" id="6624292at2"/>
<comment type="similarity">
    <text evidence="2">Belongs to the fimbrial protein family.</text>
</comment>
<dbReference type="SUPFAM" id="SSF49401">
    <property type="entry name" value="Bacterial adhesins"/>
    <property type="match status" value="1"/>
</dbReference>
<dbReference type="eggNOG" id="COG3539">
    <property type="taxonomic scope" value="Bacteria"/>
</dbReference>
<evidence type="ECO:0000256" key="3">
    <source>
        <dbReference type="ARBA" id="ARBA00022729"/>
    </source>
</evidence>
<comment type="subcellular location">
    <subcellularLocation>
        <location evidence="1">Fimbrium</location>
    </subcellularLocation>
</comment>
<feature type="domain" description="Fimbrial-type adhesion" evidence="6">
    <location>
        <begin position="28"/>
        <end position="191"/>
    </location>
</feature>
<dbReference type="EMBL" id="JMPI01000023">
    <property type="protein sequence ID" value="KFC82465.1"/>
    <property type="molecule type" value="Genomic_DNA"/>
</dbReference>
<reference evidence="7 8" key="1">
    <citation type="submission" date="2014-05" db="EMBL/GenBank/DDBJ databases">
        <title>ATOL: Assembling a taxonomically balanced genome-scale reconstruction of the evolutionary history of the Enterobacteriaceae.</title>
        <authorList>
            <person name="Plunkett G.III."/>
            <person name="Neeno-Eckwall E.C."/>
            <person name="Glasner J.D."/>
            <person name="Perna N.T."/>
        </authorList>
    </citation>
    <scope>NUCLEOTIDE SEQUENCE [LARGE SCALE GENOMIC DNA]</scope>
    <source>
        <strain evidence="7 8">ATCC 33320</strain>
    </source>
</reference>
<sequence length="192" mass="20044">MKRNSFVCLLIALSTASAWAAEDNAGTVHFTGEIITPSCIIDGEGGGTDYTVNLGSYPASHFTEPGVEGDPANFSISLKDCPLSSEGLENVQLTFNGSTTLTKSVELLDVSYLSTETAGTTAATGIGIKVTADSDDTVIKFDGSDSLVYVPLPTTITTNPIPVSFTARYVSFADTVTAGPADADLTINILYR</sequence>
<dbReference type="InterPro" id="IPR008966">
    <property type="entry name" value="Adhesion_dom_sf"/>
</dbReference>
<dbReference type="Proteomes" id="UP000028653">
    <property type="component" value="Unassembled WGS sequence"/>
</dbReference>
<evidence type="ECO:0000256" key="5">
    <source>
        <dbReference type="SAM" id="SignalP"/>
    </source>
</evidence>
<evidence type="ECO:0000256" key="2">
    <source>
        <dbReference type="ARBA" id="ARBA00006671"/>
    </source>
</evidence>
<evidence type="ECO:0000259" key="6">
    <source>
        <dbReference type="Pfam" id="PF00419"/>
    </source>
</evidence>
<dbReference type="InterPro" id="IPR050263">
    <property type="entry name" value="Bact_Fimbrial_Adh_Pro"/>
</dbReference>
<keyword evidence="8" id="KW-1185">Reference proteome</keyword>
<dbReference type="Gene3D" id="2.60.40.1090">
    <property type="entry name" value="Fimbrial-type adhesion domain"/>
    <property type="match status" value="1"/>
</dbReference>
<dbReference type="InterPro" id="IPR036937">
    <property type="entry name" value="Adhesion_dom_fimbrial_sf"/>
</dbReference>
<dbReference type="PANTHER" id="PTHR33420:SF12">
    <property type="entry name" value="FIMBRIN-LIKE PROTEIN FIMI-RELATED"/>
    <property type="match status" value="1"/>
</dbReference>
<dbReference type="GO" id="GO:0043709">
    <property type="term" value="P:cell adhesion involved in single-species biofilm formation"/>
    <property type="evidence" value="ECO:0007669"/>
    <property type="project" value="TreeGrafter"/>
</dbReference>
<dbReference type="PANTHER" id="PTHR33420">
    <property type="entry name" value="FIMBRIAL SUBUNIT ELFA-RELATED"/>
    <property type="match status" value="1"/>
</dbReference>
<feature type="signal peptide" evidence="5">
    <location>
        <begin position="1"/>
        <end position="20"/>
    </location>
</feature>
<gene>
    <name evidence="7" type="ORF">GBAG_1651</name>
</gene>
<keyword evidence="3 5" id="KW-0732">Signal</keyword>
<dbReference type="AlphaFoldDB" id="A0A085GFH0"/>
<dbReference type="STRING" id="1006004.GBAG_1651"/>
<proteinExistence type="inferred from homology"/>
<keyword evidence="4" id="KW-0281">Fimbrium</keyword>
<evidence type="ECO:0000256" key="1">
    <source>
        <dbReference type="ARBA" id="ARBA00004561"/>
    </source>
</evidence>
<accession>A0A085GFH0</accession>
<organism evidence="7 8">
    <name type="scientific">Buttiauxella agrestis ATCC 33320</name>
    <dbReference type="NCBI Taxonomy" id="1006004"/>
    <lineage>
        <taxon>Bacteria</taxon>
        <taxon>Pseudomonadati</taxon>
        <taxon>Pseudomonadota</taxon>
        <taxon>Gammaproteobacteria</taxon>
        <taxon>Enterobacterales</taxon>
        <taxon>Enterobacteriaceae</taxon>
        <taxon>Buttiauxella</taxon>
    </lineage>
</organism>
<evidence type="ECO:0000313" key="7">
    <source>
        <dbReference type="EMBL" id="KFC82465.1"/>
    </source>
</evidence>
<dbReference type="RefSeq" id="WP_034494899.1">
    <property type="nucleotide sequence ID" value="NZ_JMPI01000023.1"/>
</dbReference>